<dbReference type="InterPro" id="IPR002469">
    <property type="entry name" value="Peptidase_S9B_N"/>
</dbReference>
<feature type="domain" description="Peptidase S9 prolyl oligopeptidase catalytic" evidence="1">
    <location>
        <begin position="606"/>
        <end position="802"/>
    </location>
</feature>
<dbReference type="Pfam" id="PF00930">
    <property type="entry name" value="DPPIV_N"/>
    <property type="match status" value="1"/>
</dbReference>
<dbReference type="Gene3D" id="3.40.50.1820">
    <property type="entry name" value="alpha/beta hydrolase"/>
    <property type="match status" value="1"/>
</dbReference>
<keyword evidence="4" id="KW-1185">Reference proteome</keyword>
<gene>
    <name evidence="3" type="ORF">AAE02nite_38930</name>
</gene>
<accession>A0A512B2Q1</accession>
<dbReference type="SUPFAM" id="SSF82171">
    <property type="entry name" value="DPP6 N-terminal domain-like"/>
    <property type="match status" value="1"/>
</dbReference>
<dbReference type="SUPFAM" id="SSF53474">
    <property type="entry name" value="alpha/beta-Hydrolases"/>
    <property type="match status" value="1"/>
</dbReference>
<dbReference type="GO" id="GO:0006508">
    <property type="term" value="P:proteolysis"/>
    <property type="evidence" value="ECO:0007669"/>
    <property type="project" value="InterPro"/>
</dbReference>
<dbReference type="GO" id="GO:0008239">
    <property type="term" value="F:dipeptidyl-peptidase activity"/>
    <property type="evidence" value="ECO:0007669"/>
    <property type="project" value="TreeGrafter"/>
</dbReference>
<name>A0A512B2Q1_9BACT</name>
<comment type="caution">
    <text evidence="3">The sequence shown here is derived from an EMBL/GenBank/DDBJ whole genome shotgun (WGS) entry which is preliminary data.</text>
</comment>
<evidence type="ECO:0000259" key="1">
    <source>
        <dbReference type="Pfam" id="PF00326"/>
    </source>
</evidence>
<dbReference type="Proteomes" id="UP000321532">
    <property type="component" value="Unassembled WGS sequence"/>
</dbReference>
<dbReference type="EMBL" id="BJYS01000032">
    <property type="protein sequence ID" value="GEO06229.1"/>
    <property type="molecule type" value="Genomic_DNA"/>
</dbReference>
<sequence>MLNLFIPDMLSSIRLFLAVFAYLAFVGAQTVYSQVKPNAGLTIDQIMQGTAFTGTSPSNISWSENGRQIYFQWNPENNRRDSLYTVNADGKNIRKVSASASRLLPTTNGAYNRNYTQKVYEKNGDIFLLDVKSGKIQQLTHTVEREYLPDFTFDQKKIAFLQKDNLFYLHLGSGQLVQLTDFRKGAKPVDPEAPKNEQEKWLRKQQTVLLDIVKLREADKALAKAQVRQMGKNRPVEVYLGDKSVDNMVLSPDERYITYRAATSVTANTQIAQVPNFVTSSGFTQNIPTRSKVGNPQPVYEMAVYDRQQDTIFQVSFKELAGINEVPAYQKDYPAKQAKAANPRAVITYGPVWSDNGKNALLVVRSQDNKDRWLLHFDPATRTSKLLYRQHDDAWINGPGIGYGAGEIGWLPDNEHIWFQSEEAGYSHLYTVNINTGAKKALTQGNYEVSNLQMSKNKKHWYFNANKNHPGDVQFYRLPLGGGEAVALTSLPGHHEVTLSPDEKNLAIRYSSSNKPWELYIQDNRPGAKPRQVTNSLTAAFKAYNWREPEVISFKATDGVNIFARLYRPSQTAGRGPAVVFVHGAGYLQNAHKWWSQYFREYMFHNFLADQGYTVLDIDYRGSSGYGRDIRTGIYRHMGGKDLSDHVDGAKLLVDKYGVDPKRIGIYGGSYGGFITLMAMFTQPDVFAAGAALRSVTDWAHYNHGYTSNILNEPFTDSLAYVRSSPIYFADGLKGALLMCHGMVDTNVHFQDIVRLSQRLIELKKENWELAVYPVEDHAFTEPSSWADEYKRIFKLFETNLKPQP</sequence>
<dbReference type="InterPro" id="IPR001375">
    <property type="entry name" value="Peptidase_S9_cat"/>
</dbReference>
<dbReference type="InterPro" id="IPR029058">
    <property type="entry name" value="AB_hydrolase_fold"/>
</dbReference>
<dbReference type="Gene3D" id="2.140.10.30">
    <property type="entry name" value="Dipeptidylpeptidase IV, N-terminal domain"/>
    <property type="match status" value="2"/>
</dbReference>
<dbReference type="InterPro" id="IPR050278">
    <property type="entry name" value="Serine_Prot_S9B/DPPIV"/>
</dbReference>
<proteinExistence type="predicted"/>
<evidence type="ECO:0000259" key="2">
    <source>
        <dbReference type="Pfam" id="PF00930"/>
    </source>
</evidence>
<protein>
    <submittedName>
        <fullName evidence="3">Peptidase S9</fullName>
    </submittedName>
</protein>
<evidence type="ECO:0000313" key="4">
    <source>
        <dbReference type="Proteomes" id="UP000321532"/>
    </source>
</evidence>
<dbReference type="GO" id="GO:0008236">
    <property type="term" value="F:serine-type peptidase activity"/>
    <property type="evidence" value="ECO:0007669"/>
    <property type="project" value="InterPro"/>
</dbReference>
<reference evidence="3 4" key="1">
    <citation type="submission" date="2019-07" db="EMBL/GenBank/DDBJ databases">
        <title>Whole genome shotgun sequence of Adhaeribacter aerolatus NBRC 106133.</title>
        <authorList>
            <person name="Hosoyama A."/>
            <person name="Uohara A."/>
            <person name="Ohji S."/>
            <person name="Ichikawa N."/>
        </authorList>
    </citation>
    <scope>NUCLEOTIDE SEQUENCE [LARGE SCALE GENOMIC DNA]</scope>
    <source>
        <strain evidence="3 4">NBRC 106133</strain>
    </source>
</reference>
<dbReference type="AlphaFoldDB" id="A0A512B2Q1"/>
<feature type="domain" description="Dipeptidylpeptidase IV N-terminal" evidence="2">
    <location>
        <begin position="291"/>
        <end position="517"/>
    </location>
</feature>
<dbReference type="PANTHER" id="PTHR11731:SF193">
    <property type="entry name" value="DIPEPTIDYL PEPTIDASE 9"/>
    <property type="match status" value="1"/>
</dbReference>
<dbReference type="Pfam" id="PF00326">
    <property type="entry name" value="Peptidase_S9"/>
    <property type="match status" value="1"/>
</dbReference>
<organism evidence="3 4">
    <name type="scientific">Adhaeribacter aerolatus</name>
    <dbReference type="NCBI Taxonomy" id="670289"/>
    <lineage>
        <taxon>Bacteria</taxon>
        <taxon>Pseudomonadati</taxon>
        <taxon>Bacteroidota</taxon>
        <taxon>Cytophagia</taxon>
        <taxon>Cytophagales</taxon>
        <taxon>Hymenobacteraceae</taxon>
        <taxon>Adhaeribacter</taxon>
    </lineage>
</organism>
<dbReference type="PANTHER" id="PTHR11731">
    <property type="entry name" value="PROTEASE FAMILY S9B,C DIPEPTIDYL-PEPTIDASE IV-RELATED"/>
    <property type="match status" value="1"/>
</dbReference>
<evidence type="ECO:0000313" key="3">
    <source>
        <dbReference type="EMBL" id="GEO06229.1"/>
    </source>
</evidence>